<dbReference type="Proteomes" id="UP001434883">
    <property type="component" value="Unassembled WGS sequence"/>
</dbReference>
<name>A0ABV0R025_9TELE</name>
<accession>A0ABV0R025</accession>
<organism evidence="1 2">
    <name type="scientific">Xenoophorus captivus</name>
    <dbReference type="NCBI Taxonomy" id="1517983"/>
    <lineage>
        <taxon>Eukaryota</taxon>
        <taxon>Metazoa</taxon>
        <taxon>Chordata</taxon>
        <taxon>Craniata</taxon>
        <taxon>Vertebrata</taxon>
        <taxon>Euteleostomi</taxon>
        <taxon>Actinopterygii</taxon>
        <taxon>Neopterygii</taxon>
        <taxon>Teleostei</taxon>
        <taxon>Neoteleostei</taxon>
        <taxon>Acanthomorphata</taxon>
        <taxon>Ovalentaria</taxon>
        <taxon>Atherinomorphae</taxon>
        <taxon>Cyprinodontiformes</taxon>
        <taxon>Goodeidae</taxon>
        <taxon>Xenoophorus</taxon>
    </lineage>
</organism>
<sequence length="73" mass="8279">HYSIFRDPDMILDVFPRSSDVLPQRRAQLESTLLLAKMPIGYLEKDPGFIAGAHGPLIRSKQHLWPYTAMITG</sequence>
<evidence type="ECO:0000313" key="1">
    <source>
        <dbReference type="EMBL" id="MEQ2201371.1"/>
    </source>
</evidence>
<comment type="caution">
    <text evidence="1">The sequence shown here is derived from an EMBL/GenBank/DDBJ whole genome shotgun (WGS) entry which is preliminary data.</text>
</comment>
<gene>
    <name evidence="1" type="ORF">XENOCAPTIV_011402</name>
</gene>
<proteinExistence type="predicted"/>
<dbReference type="EMBL" id="JAHRIN010027649">
    <property type="protein sequence ID" value="MEQ2201371.1"/>
    <property type="molecule type" value="Genomic_DNA"/>
</dbReference>
<keyword evidence="2" id="KW-1185">Reference proteome</keyword>
<feature type="non-terminal residue" evidence="1">
    <location>
        <position position="1"/>
    </location>
</feature>
<reference evidence="1 2" key="1">
    <citation type="submission" date="2021-06" db="EMBL/GenBank/DDBJ databases">
        <authorList>
            <person name="Palmer J.M."/>
        </authorList>
    </citation>
    <scope>NUCLEOTIDE SEQUENCE [LARGE SCALE GENOMIC DNA]</scope>
    <source>
        <strain evidence="1 2">XC_2019</strain>
        <tissue evidence="1">Muscle</tissue>
    </source>
</reference>
<protein>
    <submittedName>
        <fullName evidence="1">Uncharacterized protein</fullName>
    </submittedName>
</protein>
<evidence type="ECO:0000313" key="2">
    <source>
        <dbReference type="Proteomes" id="UP001434883"/>
    </source>
</evidence>